<feature type="domain" description="Alpha-type protein kinase" evidence="5">
    <location>
        <begin position="742"/>
        <end position="787"/>
    </location>
</feature>
<dbReference type="Proteomes" id="UP000724874">
    <property type="component" value="Unassembled WGS sequence"/>
</dbReference>
<evidence type="ECO:0000259" key="5">
    <source>
        <dbReference type="Pfam" id="PF02816"/>
    </source>
</evidence>
<keyword evidence="1" id="KW-0723">Serine/threonine-protein kinase</keyword>
<keyword evidence="7" id="KW-1185">Reference proteome</keyword>
<evidence type="ECO:0000256" key="2">
    <source>
        <dbReference type="ARBA" id="ARBA00022679"/>
    </source>
</evidence>
<keyword evidence="3" id="KW-0418">Kinase</keyword>
<dbReference type="SUPFAM" id="SSF56112">
    <property type="entry name" value="Protein kinase-like (PK-like)"/>
    <property type="match status" value="1"/>
</dbReference>
<keyword evidence="2" id="KW-0808">Transferase</keyword>
<dbReference type="Gene3D" id="3.20.200.10">
    <property type="entry name" value="MHCK/EF2 kinase"/>
    <property type="match status" value="1"/>
</dbReference>
<feature type="region of interest" description="Disordered" evidence="4">
    <location>
        <begin position="101"/>
        <end position="165"/>
    </location>
</feature>
<name>A0A9P5NQJ0_GYMJU</name>
<dbReference type="GO" id="GO:0005524">
    <property type="term" value="F:ATP binding"/>
    <property type="evidence" value="ECO:0007669"/>
    <property type="project" value="InterPro"/>
</dbReference>
<feature type="compositionally biased region" description="Polar residues" evidence="4">
    <location>
        <begin position="104"/>
        <end position="133"/>
    </location>
</feature>
<evidence type="ECO:0000256" key="3">
    <source>
        <dbReference type="ARBA" id="ARBA00022777"/>
    </source>
</evidence>
<dbReference type="InterPro" id="IPR004166">
    <property type="entry name" value="a-kinase_dom"/>
</dbReference>
<dbReference type="Pfam" id="PF02816">
    <property type="entry name" value="Alpha_kinase"/>
    <property type="match status" value="1"/>
</dbReference>
<dbReference type="OrthoDB" id="3069585at2759"/>
<dbReference type="EMBL" id="JADNYJ010000046">
    <property type="protein sequence ID" value="KAF8900677.1"/>
    <property type="molecule type" value="Genomic_DNA"/>
</dbReference>
<dbReference type="GO" id="GO:0004674">
    <property type="term" value="F:protein serine/threonine kinase activity"/>
    <property type="evidence" value="ECO:0007669"/>
    <property type="project" value="UniProtKB-KW"/>
</dbReference>
<accession>A0A9P5NQJ0</accession>
<protein>
    <recommendedName>
        <fullName evidence="5">Alpha-type protein kinase domain-containing protein</fullName>
    </recommendedName>
</protein>
<gene>
    <name evidence="6" type="ORF">CPB84DRAFT_1747345</name>
</gene>
<organism evidence="6 7">
    <name type="scientific">Gymnopilus junonius</name>
    <name type="common">Spectacular rustgill mushroom</name>
    <name type="synonym">Gymnopilus spectabilis subsp. junonius</name>
    <dbReference type="NCBI Taxonomy" id="109634"/>
    <lineage>
        <taxon>Eukaryota</taxon>
        <taxon>Fungi</taxon>
        <taxon>Dikarya</taxon>
        <taxon>Basidiomycota</taxon>
        <taxon>Agaricomycotina</taxon>
        <taxon>Agaricomycetes</taxon>
        <taxon>Agaricomycetidae</taxon>
        <taxon>Agaricales</taxon>
        <taxon>Agaricineae</taxon>
        <taxon>Hymenogastraceae</taxon>
        <taxon>Gymnopilus</taxon>
    </lineage>
</organism>
<comment type="caution">
    <text evidence="6">The sequence shown here is derived from an EMBL/GenBank/DDBJ whole genome shotgun (WGS) entry which is preliminary data.</text>
</comment>
<sequence>MAPDTLHLLQATFSLQPSLPPALVLNKACPFCPLLLLYCVVNSNGNSDILYWPSKTLVRRLGMTPQHTTMTSIDLAAVAAQNLGFETRHVVSDGVYNALDRPSGSESYPVTPRARNTPSLNDSGYKNEPSTPTRKAPVPQPFDSGNRSTIEIGHTPPPGRGSIRSTRVPDFSALIHLFDKATIMKSYLLLIVENKPTSDDPERDMADALEQVLEQAQHAFGLIRRAWTYFDVTPKMIPASPKPALAKRSLRSAKNLPVPLEFLLSDVRIRFPAPFIRPQRQTIVSLLSRWLWSKVLQLELDAFMHKRNAQIIRKDKKKAGPSGCSRNDAFCLPAKYGLKNMLLPLNDEQLEVVAEIKEALGGEALLEFVPPEWSTKFEQAFLSLGVVDFNMQNAWHIFEALLPLLTNHKKEAQIPRAILSIPGVAALLLEEDAAAADDAFVMSDEAAAVVASAQQFQANSSGLRLTKKTISGHGSETTGLNRSEQDGSIFGPETHTQNALDTLLESIQTAFSNRHPDVEPLTWPHIHLYAHESQQKYVSLDYFIRELPMSQFFNEFMKGKLAADNMLKDKKIEIHFAYFMDDVASSSVAKSSQLIPGNKKLKTTDPDIIPAPLLSGSSRLLPTHLKSFEFAIPDIPPAVRPVPILRSAFSSFIRTTASYMPVNGLNVEFKVARDVEEIQIAAHWEKPDNEGYIGEGFTKWGIYTNLCSTYFKQSIACFALGMFSKVNLIAMPKNVKLSPFQLDGKLKKFTGNDEFSDADNHLTKAVHAFSHFTAVYTQETLVLCDLQVQLVKTIPAMSTGMVGRKS</sequence>
<evidence type="ECO:0000313" key="7">
    <source>
        <dbReference type="Proteomes" id="UP000724874"/>
    </source>
</evidence>
<dbReference type="InterPro" id="IPR011009">
    <property type="entry name" value="Kinase-like_dom_sf"/>
</dbReference>
<reference evidence="6" key="1">
    <citation type="submission" date="2020-11" db="EMBL/GenBank/DDBJ databases">
        <authorList>
            <consortium name="DOE Joint Genome Institute"/>
            <person name="Ahrendt S."/>
            <person name="Riley R."/>
            <person name="Andreopoulos W."/>
            <person name="LaButti K."/>
            <person name="Pangilinan J."/>
            <person name="Ruiz-duenas F.J."/>
            <person name="Barrasa J.M."/>
            <person name="Sanchez-Garcia M."/>
            <person name="Camarero S."/>
            <person name="Miyauchi S."/>
            <person name="Serrano A."/>
            <person name="Linde D."/>
            <person name="Babiker R."/>
            <person name="Drula E."/>
            <person name="Ayuso-Fernandez I."/>
            <person name="Pacheco R."/>
            <person name="Padilla G."/>
            <person name="Ferreira P."/>
            <person name="Barriuso J."/>
            <person name="Kellner H."/>
            <person name="Castanera R."/>
            <person name="Alfaro M."/>
            <person name="Ramirez L."/>
            <person name="Pisabarro A.G."/>
            <person name="Kuo A."/>
            <person name="Tritt A."/>
            <person name="Lipzen A."/>
            <person name="He G."/>
            <person name="Yan M."/>
            <person name="Ng V."/>
            <person name="Cullen D."/>
            <person name="Martin F."/>
            <person name="Rosso M.-N."/>
            <person name="Henrissat B."/>
            <person name="Hibbett D."/>
            <person name="Martinez A.T."/>
            <person name="Grigoriev I.V."/>
        </authorList>
    </citation>
    <scope>NUCLEOTIDE SEQUENCE</scope>
    <source>
        <strain evidence="6">AH 44721</strain>
    </source>
</reference>
<evidence type="ECO:0000313" key="6">
    <source>
        <dbReference type="EMBL" id="KAF8900677.1"/>
    </source>
</evidence>
<dbReference type="AlphaFoldDB" id="A0A9P5NQJ0"/>
<proteinExistence type="predicted"/>
<evidence type="ECO:0000256" key="4">
    <source>
        <dbReference type="SAM" id="MobiDB-lite"/>
    </source>
</evidence>
<evidence type="ECO:0000256" key="1">
    <source>
        <dbReference type="ARBA" id="ARBA00022527"/>
    </source>
</evidence>